<dbReference type="GO" id="GO:0016747">
    <property type="term" value="F:acyltransferase activity, transferring groups other than amino-acyl groups"/>
    <property type="evidence" value="ECO:0007669"/>
    <property type="project" value="InterPro"/>
</dbReference>
<dbReference type="SUPFAM" id="SSF55729">
    <property type="entry name" value="Acyl-CoA N-acyltransferases (Nat)"/>
    <property type="match status" value="1"/>
</dbReference>
<sequence>MQVEIITHPDHAQLSEVRALYEKSFPPEERRVFDMLPAMLQNAPGMILAVFTADEGFVGFVVYWQFKRWAYIEHIAVNEEIRGKGYGKQMMQILQVELKGTIVLEVEKPYDDTAIRRIGFYERLGFVLAPYEYMQPPYKPTGAPIPMHLMSYPRALDEPTFLQYALHIRQQVYEYYY</sequence>
<evidence type="ECO:0000259" key="1">
    <source>
        <dbReference type="PROSITE" id="PS51186"/>
    </source>
</evidence>
<dbReference type="PROSITE" id="PS51186">
    <property type="entry name" value="GNAT"/>
    <property type="match status" value="1"/>
</dbReference>
<dbReference type="EMBL" id="QLLL01000002">
    <property type="protein sequence ID" value="RAJ08431.1"/>
    <property type="molecule type" value="Genomic_DNA"/>
</dbReference>
<protein>
    <submittedName>
        <fullName evidence="2">Acetyltransferase (GNAT) family protein</fullName>
    </submittedName>
</protein>
<feature type="domain" description="N-acetyltransferase" evidence="1">
    <location>
        <begin position="1"/>
        <end position="152"/>
    </location>
</feature>
<keyword evidence="3" id="KW-1185">Reference proteome</keyword>
<organism evidence="2 3">
    <name type="scientific">Chitinophaga skermanii</name>
    <dbReference type="NCBI Taxonomy" id="331697"/>
    <lineage>
        <taxon>Bacteria</taxon>
        <taxon>Pseudomonadati</taxon>
        <taxon>Bacteroidota</taxon>
        <taxon>Chitinophagia</taxon>
        <taxon>Chitinophagales</taxon>
        <taxon>Chitinophagaceae</taxon>
        <taxon>Chitinophaga</taxon>
    </lineage>
</organism>
<gene>
    <name evidence="2" type="ORF">LX64_01082</name>
</gene>
<keyword evidence="2" id="KW-0808">Transferase</keyword>
<proteinExistence type="predicted"/>
<dbReference type="RefSeq" id="WP_111596583.1">
    <property type="nucleotide sequence ID" value="NZ_QLLL01000002.1"/>
</dbReference>
<dbReference type="InterPro" id="IPR000182">
    <property type="entry name" value="GNAT_dom"/>
</dbReference>
<dbReference type="OrthoDB" id="9127144at2"/>
<accession>A0A327QVR5</accession>
<evidence type="ECO:0000313" key="2">
    <source>
        <dbReference type="EMBL" id="RAJ08431.1"/>
    </source>
</evidence>
<comment type="caution">
    <text evidence="2">The sequence shown here is derived from an EMBL/GenBank/DDBJ whole genome shotgun (WGS) entry which is preliminary data.</text>
</comment>
<dbReference type="AlphaFoldDB" id="A0A327QVR5"/>
<reference evidence="2 3" key="1">
    <citation type="submission" date="2018-06" db="EMBL/GenBank/DDBJ databases">
        <title>Genomic Encyclopedia of Archaeal and Bacterial Type Strains, Phase II (KMG-II): from individual species to whole genera.</title>
        <authorList>
            <person name="Goeker M."/>
        </authorList>
    </citation>
    <scope>NUCLEOTIDE SEQUENCE [LARGE SCALE GENOMIC DNA]</scope>
    <source>
        <strain evidence="2 3">DSM 23857</strain>
    </source>
</reference>
<dbReference type="Gene3D" id="3.40.630.30">
    <property type="match status" value="1"/>
</dbReference>
<dbReference type="Pfam" id="PF00583">
    <property type="entry name" value="Acetyltransf_1"/>
    <property type="match status" value="1"/>
</dbReference>
<dbReference type="Proteomes" id="UP000249547">
    <property type="component" value="Unassembled WGS sequence"/>
</dbReference>
<dbReference type="InterPro" id="IPR016181">
    <property type="entry name" value="Acyl_CoA_acyltransferase"/>
</dbReference>
<name>A0A327QVR5_9BACT</name>
<dbReference type="CDD" id="cd04301">
    <property type="entry name" value="NAT_SF"/>
    <property type="match status" value="1"/>
</dbReference>
<evidence type="ECO:0000313" key="3">
    <source>
        <dbReference type="Proteomes" id="UP000249547"/>
    </source>
</evidence>